<dbReference type="InterPro" id="IPR006076">
    <property type="entry name" value="FAD-dep_OxRdtase"/>
</dbReference>
<dbReference type="PANTHER" id="PTHR42720">
    <property type="entry name" value="GLYCEROL-3-PHOSPHATE DEHYDROGENASE"/>
    <property type="match status" value="1"/>
</dbReference>
<accession>A0A7S3VB26</accession>
<protein>
    <recommendedName>
        <fullName evidence="2">FAD dependent oxidoreductase domain-containing protein</fullName>
    </recommendedName>
</protein>
<gene>
    <name evidence="3" type="ORF">CDEB00056_LOCUS13443</name>
</gene>
<dbReference type="Gene3D" id="3.50.50.60">
    <property type="entry name" value="FAD/NAD(P)-binding domain"/>
    <property type="match status" value="1"/>
</dbReference>
<name>A0A7S3VB26_9STRA</name>
<dbReference type="EMBL" id="HBIO01017492">
    <property type="protein sequence ID" value="CAE0468590.1"/>
    <property type="molecule type" value="Transcribed_RNA"/>
</dbReference>
<dbReference type="AlphaFoldDB" id="A0A7S3VB26"/>
<dbReference type="Pfam" id="PF01266">
    <property type="entry name" value="DAO"/>
    <property type="match status" value="1"/>
</dbReference>
<dbReference type="SUPFAM" id="SSF51905">
    <property type="entry name" value="FAD/NAD(P)-binding domain"/>
    <property type="match status" value="1"/>
</dbReference>
<dbReference type="InterPro" id="IPR036188">
    <property type="entry name" value="FAD/NAD-bd_sf"/>
</dbReference>
<sequence>MCRYLCTLSMMIKIFMLRILACIIIVQCFATMNSEIPTSYDVVIIGGGVVGLAVLRAATLEGYKCALVESEADLLSHASGSNSGIACTGVDATPGTLERALIRDANSQFRIYCKTMNLPARPCGSLVCLWPWDATSKNDDFDSDGLDAVLEESHEAGDTHAKRIHLDRVLEMEPNLSSDCQGAVHIPGEIVVDPFLYSVSLAVHARENGADIFTNFEFDPGASSFDGSGWNVVRKINVNENSVEEKEEDSNTRSSDNDNDSNSNPMHLRARAIVNAGGLWAEILQSKGHGTSKWKAKPRRGQYRIYSSTNETIIHHPIQPVPTQFTKGVFVFSTLYDQIVVGPTALDQESKIDRSIDDQVADELDAVVRRIIPSLNTEEAHVGEYVGIRPGTDQRDYQIHLFPKEHWIAVAGIRSTGLTASLGIGNYVLRNLKSVLDSAPGMNIDTDIDTDDGRQMTTQTTPLPPLDTLVENYHTRNDGCVDINGHAYRVTHPLTRIGWTKRSGLASTCRAKY</sequence>
<dbReference type="PANTHER" id="PTHR42720:SF1">
    <property type="entry name" value="GLYCEROL 3-PHOSPHATE OXIDASE"/>
    <property type="match status" value="1"/>
</dbReference>
<reference evidence="3" key="1">
    <citation type="submission" date="2021-01" db="EMBL/GenBank/DDBJ databases">
        <authorList>
            <person name="Corre E."/>
            <person name="Pelletier E."/>
            <person name="Niang G."/>
            <person name="Scheremetjew M."/>
            <person name="Finn R."/>
            <person name="Kale V."/>
            <person name="Holt S."/>
            <person name="Cochrane G."/>
            <person name="Meng A."/>
            <person name="Brown T."/>
            <person name="Cohen L."/>
        </authorList>
    </citation>
    <scope>NUCLEOTIDE SEQUENCE</scope>
    <source>
        <strain evidence="3">MM31A-1</strain>
    </source>
</reference>
<feature type="domain" description="FAD dependent oxidoreductase" evidence="2">
    <location>
        <begin position="41"/>
        <end position="428"/>
    </location>
</feature>
<proteinExistence type="predicted"/>
<evidence type="ECO:0000259" key="2">
    <source>
        <dbReference type="Pfam" id="PF01266"/>
    </source>
</evidence>
<feature type="region of interest" description="Disordered" evidence="1">
    <location>
        <begin position="241"/>
        <end position="265"/>
    </location>
</feature>
<evidence type="ECO:0000256" key="1">
    <source>
        <dbReference type="SAM" id="MobiDB-lite"/>
    </source>
</evidence>
<dbReference type="InterPro" id="IPR052745">
    <property type="entry name" value="G3P_Oxidase/Oxidoreductase"/>
</dbReference>
<evidence type="ECO:0000313" key="3">
    <source>
        <dbReference type="EMBL" id="CAE0468590.1"/>
    </source>
</evidence>
<organism evidence="3">
    <name type="scientific">Chaetoceros debilis</name>
    <dbReference type="NCBI Taxonomy" id="122233"/>
    <lineage>
        <taxon>Eukaryota</taxon>
        <taxon>Sar</taxon>
        <taxon>Stramenopiles</taxon>
        <taxon>Ochrophyta</taxon>
        <taxon>Bacillariophyta</taxon>
        <taxon>Coscinodiscophyceae</taxon>
        <taxon>Chaetocerotophycidae</taxon>
        <taxon>Chaetocerotales</taxon>
        <taxon>Chaetocerotaceae</taxon>
        <taxon>Chaetoceros</taxon>
    </lineage>
</organism>
<dbReference type="Gene3D" id="3.30.9.10">
    <property type="entry name" value="D-Amino Acid Oxidase, subunit A, domain 2"/>
    <property type="match status" value="1"/>
</dbReference>